<organism evidence="8 9">
    <name type="scientific">Prunus armeniaca</name>
    <name type="common">Apricot</name>
    <name type="synonym">Armeniaca vulgaris</name>
    <dbReference type="NCBI Taxonomy" id="36596"/>
    <lineage>
        <taxon>Eukaryota</taxon>
        <taxon>Viridiplantae</taxon>
        <taxon>Streptophyta</taxon>
        <taxon>Embryophyta</taxon>
        <taxon>Tracheophyta</taxon>
        <taxon>Spermatophyta</taxon>
        <taxon>Magnoliopsida</taxon>
        <taxon>eudicotyledons</taxon>
        <taxon>Gunneridae</taxon>
        <taxon>Pentapetalae</taxon>
        <taxon>rosids</taxon>
        <taxon>fabids</taxon>
        <taxon>Rosales</taxon>
        <taxon>Rosaceae</taxon>
        <taxon>Amygdaloideae</taxon>
        <taxon>Amygdaleae</taxon>
        <taxon>Prunus</taxon>
    </lineage>
</organism>
<dbReference type="GO" id="GO:0016705">
    <property type="term" value="F:oxidoreductase activity, acting on paired donors, with incorporation or reduction of molecular oxygen"/>
    <property type="evidence" value="ECO:0007669"/>
    <property type="project" value="InterPro"/>
</dbReference>
<dbReference type="SUPFAM" id="SSF48264">
    <property type="entry name" value="Cytochrome P450"/>
    <property type="match status" value="1"/>
</dbReference>
<dbReference type="InterPro" id="IPR036396">
    <property type="entry name" value="Cyt_P450_sf"/>
</dbReference>
<evidence type="ECO:0000256" key="6">
    <source>
        <dbReference type="ARBA" id="ARBA00023004"/>
    </source>
</evidence>
<dbReference type="GO" id="GO:0005506">
    <property type="term" value="F:iron ion binding"/>
    <property type="evidence" value="ECO:0007669"/>
    <property type="project" value="InterPro"/>
</dbReference>
<evidence type="ECO:0000256" key="4">
    <source>
        <dbReference type="ARBA" id="ARBA00022723"/>
    </source>
</evidence>
<dbReference type="AlphaFoldDB" id="A0A6J5VGD1"/>
<accession>A0A6J5VGD1</accession>
<dbReference type="Proteomes" id="UP000507222">
    <property type="component" value="Unassembled WGS sequence"/>
</dbReference>
<dbReference type="InterPro" id="IPR001128">
    <property type="entry name" value="Cyt_P450"/>
</dbReference>
<evidence type="ECO:0000256" key="1">
    <source>
        <dbReference type="ARBA" id="ARBA00001971"/>
    </source>
</evidence>
<protein>
    <submittedName>
        <fullName evidence="8">Uncharacterized protein</fullName>
    </submittedName>
</protein>
<evidence type="ECO:0000313" key="9">
    <source>
        <dbReference type="Proteomes" id="UP000507222"/>
    </source>
</evidence>
<comment type="cofactor">
    <cofactor evidence="1">
        <name>heme</name>
        <dbReference type="ChEBI" id="CHEBI:30413"/>
    </cofactor>
</comment>
<dbReference type="PANTHER" id="PTHR47944:SF5">
    <property type="entry name" value="CYTOCHROME P450 71A1-LIKE"/>
    <property type="match status" value="1"/>
</dbReference>
<dbReference type="PRINTS" id="PR00463">
    <property type="entry name" value="EP450I"/>
</dbReference>
<comment type="similarity">
    <text evidence="2">Belongs to the cytochrome P450 family.</text>
</comment>
<reference evidence="8 9" key="1">
    <citation type="submission" date="2020-05" db="EMBL/GenBank/DDBJ databases">
        <authorList>
            <person name="Campoy J."/>
            <person name="Schneeberger K."/>
            <person name="Spophaly S."/>
        </authorList>
    </citation>
    <scope>NUCLEOTIDE SEQUENCE [LARGE SCALE GENOMIC DNA]</scope>
    <source>
        <strain evidence="8">PruArmRojPasFocal</strain>
    </source>
</reference>
<keyword evidence="4" id="KW-0479">Metal-binding</keyword>
<evidence type="ECO:0000256" key="5">
    <source>
        <dbReference type="ARBA" id="ARBA00023002"/>
    </source>
</evidence>
<keyword evidence="7" id="KW-0503">Monooxygenase</keyword>
<dbReference type="GO" id="GO:0004497">
    <property type="term" value="F:monooxygenase activity"/>
    <property type="evidence" value="ECO:0007669"/>
    <property type="project" value="UniProtKB-KW"/>
</dbReference>
<dbReference type="Gene3D" id="1.10.630.10">
    <property type="entry name" value="Cytochrome P450"/>
    <property type="match status" value="1"/>
</dbReference>
<proteinExistence type="inferred from homology"/>
<keyword evidence="6" id="KW-0408">Iron</keyword>
<evidence type="ECO:0000256" key="7">
    <source>
        <dbReference type="ARBA" id="ARBA00023033"/>
    </source>
</evidence>
<gene>
    <name evidence="8" type="ORF">CURHAP_LOCUS46247</name>
</gene>
<sequence length="97" mass="10980">MAYNWQPQPRWSSASSVRSQAQTYGPIMQVKLGSCPVVVASSPEMTKQFLKTHDHIFASRPQTAAGKYLNYGYLNVTYAPTTQQWYKSNTLNSNMRS</sequence>
<dbReference type="PANTHER" id="PTHR47944">
    <property type="entry name" value="CYTOCHROME P450 98A9"/>
    <property type="match status" value="1"/>
</dbReference>
<evidence type="ECO:0000313" key="8">
    <source>
        <dbReference type="EMBL" id="CAB4288139.1"/>
    </source>
</evidence>
<keyword evidence="3" id="KW-0349">Heme</keyword>
<dbReference type="EMBL" id="CAEKDK010000007">
    <property type="protein sequence ID" value="CAB4288139.1"/>
    <property type="molecule type" value="Genomic_DNA"/>
</dbReference>
<evidence type="ECO:0000256" key="2">
    <source>
        <dbReference type="ARBA" id="ARBA00010617"/>
    </source>
</evidence>
<name>A0A6J5VGD1_PRUAR</name>
<dbReference type="Pfam" id="PF00067">
    <property type="entry name" value="p450"/>
    <property type="match status" value="1"/>
</dbReference>
<keyword evidence="5" id="KW-0560">Oxidoreductase</keyword>
<dbReference type="InterPro" id="IPR002401">
    <property type="entry name" value="Cyt_P450_E_grp-I"/>
</dbReference>
<evidence type="ECO:0000256" key="3">
    <source>
        <dbReference type="ARBA" id="ARBA00022617"/>
    </source>
</evidence>
<dbReference type="GO" id="GO:0020037">
    <property type="term" value="F:heme binding"/>
    <property type="evidence" value="ECO:0007669"/>
    <property type="project" value="InterPro"/>
</dbReference>